<dbReference type="AlphaFoldDB" id="A0A1G9ISI7"/>
<feature type="compositionally biased region" description="Basic residues" evidence="1">
    <location>
        <begin position="59"/>
        <end position="78"/>
    </location>
</feature>
<reference evidence="3 4" key="1">
    <citation type="submission" date="2016-10" db="EMBL/GenBank/DDBJ databases">
        <authorList>
            <person name="de Groot N.N."/>
        </authorList>
    </citation>
    <scope>NUCLEOTIDE SEQUENCE [LARGE SCALE GENOMIC DNA]</scope>
    <source>
        <strain evidence="3 4">DSM 25186</strain>
    </source>
</reference>
<dbReference type="Proteomes" id="UP000198510">
    <property type="component" value="Unassembled WGS sequence"/>
</dbReference>
<proteinExistence type="predicted"/>
<evidence type="ECO:0000313" key="4">
    <source>
        <dbReference type="Proteomes" id="UP000198510"/>
    </source>
</evidence>
<accession>A0A1G9ISI7</accession>
<dbReference type="EMBL" id="FNFO01000005">
    <property type="protein sequence ID" value="SDL28081.1"/>
    <property type="molecule type" value="Genomic_DNA"/>
</dbReference>
<organism evidence="3 4">
    <name type="scientific">Catalinimonas alkaloidigena</name>
    <dbReference type="NCBI Taxonomy" id="1075417"/>
    <lineage>
        <taxon>Bacteria</taxon>
        <taxon>Pseudomonadati</taxon>
        <taxon>Bacteroidota</taxon>
        <taxon>Cytophagia</taxon>
        <taxon>Cytophagales</taxon>
        <taxon>Catalimonadaceae</taxon>
        <taxon>Catalinimonas</taxon>
    </lineage>
</organism>
<protein>
    <recommendedName>
        <fullName evidence="2">DUF6434 domain-containing protein</fullName>
    </recommendedName>
</protein>
<gene>
    <name evidence="3" type="ORF">SAMN05421823_10593</name>
</gene>
<dbReference type="InterPro" id="IPR045492">
    <property type="entry name" value="DUF6434"/>
</dbReference>
<dbReference type="OrthoDB" id="9778090at2"/>
<dbReference type="STRING" id="1075417.SAMN05421823_10593"/>
<dbReference type="Pfam" id="PF20026">
    <property type="entry name" value="DUF6434"/>
    <property type="match status" value="1"/>
</dbReference>
<dbReference type="Pfam" id="PF18953">
    <property type="entry name" value="SAP_new25"/>
    <property type="match status" value="1"/>
</dbReference>
<dbReference type="RefSeq" id="WP_089683052.1">
    <property type="nucleotide sequence ID" value="NZ_FNFO01000005.1"/>
</dbReference>
<evidence type="ECO:0000313" key="3">
    <source>
        <dbReference type="EMBL" id="SDL28081.1"/>
    </source>
</evidence>
<evidence type="ECO:0000256" key="1">
    <source>
        <dbReference type="SAM" id="MobiDB-lite"/>
    </source>
</evidence>
<feature type="domain" description="DUF6434" evidence="2">
    <location>
        <begin position="85"/>
        <end position="139"/>
    </location>
</feature>
<evidence type="ECO:0000259" key="2">
    <source>
        <dbReference type="Pfam" id="PF20026"/>
    </source>
</evidence>
<keyword evidence="4" id="KW-1185">Reference proteome</keyword>
<sequence>MSREKIKLDSGITLKEFKKHDWLKTDLMSYCRDHQLSASGSKEELEQRIINHLTVGERKVRRRSMNTKTRVTRPKRARQKLEKPSLKTVITPDFRGSQVNRQFFRSILGPQFRFTTRLTRWMRANVGKTFGDAIQEYQREQEDRQKGVYRPQAGPQARYNQFIRDYREAHPEATFKEAIAAWHRHKQSQQVA</sequence>
<name>A0A1G9ISI7_9BACT</name>
<feature type="region of interest" description="Disordered" evidence="1">
    <location>
        <begin position="59"/>
        <end position="83"/>
    </location>
</feature>